<feature type="compositionally biased region" description="Low complexity" evidence="1">
    <location>
        <begin position="296"/>
        <end position="307"/>
    </location>
</feature>
<feature type="region of interest" description="Disordered" evidence="1">
    <location>
        <begin position="296"/>
        <end position="348"/>
    </location>
</feature>
<name>A0A163KP97_ABSGL</name>
<dbReference type="Pfam" id="PF12739">
    <property type="entry name" value="TRAPPC-Trs85"/>
    <property type="match status" value="1"/>
</dbReference>
<protein>
    <recommendedName>
        <fullName evidence="6">Trafficking protein particle complex subunit 8</fullName>
    </recommendedName>
</protein>
<feature type="region of interest" description="Disordered" evidence="1">
    <location>
        <begin position="1"/>
        <end position="20"/>
    </location>
</feature>
<evidence type="ECO:0008006" key="6">
    <source>
        <dbReference type="Google" id="ProtNLM"/>
    </source>
</evidence>
<dbReference type="Pfam" id="PF24545">
    <property type="entry name" value="Ig_TPPC8_1st"/>
    <property type="match status" value="1"/>
</dbReference>
<reference evidence="4" key="1">
    <citation type="submission" date="2016-04" db="EMBL/GenBank/DDBJ databases">
        <authorList>
            <person name="Evans L.H."/>
            <person name="Alamgir A."/>
            <person name="Owens N."/>
            <person name="Weber N.D."/>
            <person name="Virtaneva K."/>
            <person name="Barbian K."/>
            <person name="Babar A."/>
            <person name="Rosenke K."/>
        </authorList>
    </citation>
    <scope>NUCLEOTIDE SEQUENCE [LARGE SCALE GENOMIC DNA]</scope>
    <source>
        <strain evidence="4">CBS 101.48</strain>
    </source>
</reference>
<proteinExistence type="predicted"/>
<evidence type="ECO:0000313" key="4">
    <source>
        <dbReference type="EMBL" id="SAM08575.1"/>
    </source>
</evidence>
<feature type="compositionally biased region" description="Low complexity" evidence="1">
    <location>
        <begin position="322"/>
        <end position="348"/>
    </location>
</feature>
<evidence type="ECO:0000259" key="2">
    <source>
        <dbReference type="Pfam" id="PF24544"/>
    </source>
</evidence>
<dbReference type="Pfam" id="PF24544">
    <property type="entry name" value="Ig_TPPC8_2nd"/>
    <property type="match status" value="1"/>
</dbReference>
<dbReference type="InterPro" id="IPR058538">
    <property type="entry name" value="Ig_TPPC8_2nd"/>
</dbReference>
<dbReference type="STRING" id="4829.A0A163KP97"/>
<feature type="domain" description="TPPC8 first Ig-like" evidence="3">
    <location>
        <begin position="767"/>
        <end position="976"/>
    </location>
</feature>
<feature type="compositionally biased region" description="Polar residues" evidence="1">
    <location>
        <begin position="9"/>
        <end position="18"/>
    </location>
</feature>
<dbReference type="InParanoid" id="A0A163KP97"/>
<dbReference type="Proteomes" id="UP000078561">
    <property type="component" value="Unassembled WGS sequence"/>
</dbReference>
<dbReference type="PANTHER" id="PTHR12975">
    <property type="entry name" value="TRANSPORT PROTEIN TRAPP"/>
    <property type="match status" value="1"/>
</dbReference>
<evidence type="ECO:0000313" key="5">
    <source>
        <dbReference type="Proteomes" id="UP000078561"/>
    </source>
</evidence>
<dbReference type="GO" id="GO:1990072">
    <property type="term" value="C:TRAPPIII protein complex"/>
    <property type="evidence" value="ECO:0007669"/>
    <property type="project" value="TreeGrafter"/>
</dbReference>
<evidence type="ECO:0000259" key="3">
    <source>
        <dbReference type="Pfam" id="PF24545"/>
    </source>
</evidence>
<accession>A0A163KP97</accession>
<dbReference type="InterPro" id="IPR058541">
    <property type="entry name" value="Ig_TPPC8_1st"/>
</dbReference>
<gene>
    <name evidence="4" type="primary">ABSGL_14238.1 scaffold 14385</name>
</gene>
<dbReference type="PANTHER" id="PTHR12975:SF6">
    <property type="entry name" value="TRAFFICKING PROTEIN PARTICLE COMPLEX SUBUNIT 8"/>
    <property type="match status" value="1"/>
</dbReference>
<dbReference type="EMBL" id="LT554895">
    <property type="protein sequence ID" value="SAM08575.1"/>
    <property type="molecule type" value="Genomic_DNA"/>
</dbReference>
<feature type="domain" description="TPPC8 second Ig-like" evidence="2">
    <location>
        <begin position="978"/>
        <end position="1098"/>
    </location>
</feature>
<dbReference type="InterPro" id="IPR024420">
    <property type="entry name" value="TRAPP_III_complex_Trs85"/>
</dbReference>
<evidence type="ECO:0000256" key="1">
    <source>
        <dbReference type="SAM" id="MobiDB-lite"/>
    </source>
</evidence>
<keyword evidence="5" id="KW-1185">Reference proteome</keyword>
<dbReference type="OMA" id="GHTISMW"/>
<dbReference type="OrthoDB" id="203724at2759"/>
<sequence length="1464" mass="163841">MAEKPLPQAPSNKPSLSSRDMMARSMSPLIAVASSPDADDICRANNIASFADFIGPFGDTIDGRIVTRDSQGMAIPIDNFNVRFQSIDKLDEPDHQAVQQLLNDTVKANGTASTTGIDRFAIKKRSDVTDSYLDTGLDEMMPWYSAFRNLMLSLRGITEHETFDHPVAIMIVISSTNPDPVGTIMQLYNPNVPSFTVDKPYVDTNVLRYYVLLHDPQQTTLEHSEQVYEKMKKSFGLHCHMLTLNSRPQTTFEGPDSSTVIDSNVHQTDGSIQDIWQDNLDRKYSTDTALQQYSQQLSSNSNNQGSLKPIHDNTPLSPGAPPLARSSSSSSIATNHSTESSTSASVSSPIYPTGIATQAFDLISSSLDQPMSPAATDSPIMTNNNALNNLVSQAPSVQYGQYLTPDHIDKTKLMVKELVTQSLVPFMERNIQHWNEQVASARRGITGRLFGASRRLFGTNQSRNPSPQSIQTIPANGKNIPAGVNSLIIYPYGAPEAQMRKLADYSFMLRDYKFAQVIYDTVRRDYATDKAYKYHAGTQEMIGVCFLMMKQPLTNKVDVDRNFELAVQQYIGRCRSPHHATRATVVYYELLKSRRMWKEIPTALVRMTGEDSDLRSALFLEQAAHCFLRSPLPMVRKYSFHLVMAGHRYVKASQRTHALRCYKLASIVLGGEQWSVAESHVQFALGRQSFHLGHLEDAVSHFVKVLPDAKQTAPQQIAHIREFLFIYKQYATQMGIDPRKDTLPDLGIPIIDDKSIQVSQSNAQRNTNNQDEWSTMERDLLEANIEKGYILKSKKALALQQQDDNRVICAVGEPSTVRLELRNPLQVAVTLSEIILGCKYRASIQANKESLNADEYADEGMIEGTPVQDTSDMFDFGDFELQKIPKVTLDPLENRVVNLTIVPHKEGSITIVGLHFTFNDLVHTFRPFNKKGNRLNGTKEERMTVAYAPDRSLDILVTPPMPLLDINLHNIPETILSGEVIQTVLEINNKGNKGLTSLQLKSNHPSFICVGRPEQMDKALYDCDVKDENEEIDNAIYDPSVISIPLPSGDDQRSVLQPGKTTLVPLWIRGDRIGKYTLRFLFSYQSEEENSAIAHRTLRYTLHIQVTPSLKINAFTRPSMTAVNEFVLGVEIENLQSGANFNLHQLTAVSAMWTIIPLSINLDSTQDVTDKTIIPSRQTTFIYFKIRKAHSDSSAPLLKSPEAWTSESLTKLLHNNNNDTYDSPPPINLIATKIPFGKGAIPYNSVPLKNFALCSRVNWRTSNLLTHYPTINADRQADVFTLYNTSDIDLTLYWDMPAMQRHGHHYIIGVNLGVHQNPYQQHQPLHDKTGTTTTSGAGRALFEATHRERTALVDSLTRNLTIKEESPLKIMAQVCDSIKHDFSSNRAKPSLDIHPFHWTGPTSFSAVLKHDETTTIEALAVFASPGTYDINRWKLTVHTSLDNGQDNGGVFVHWPSLPQIVTVV</sequence>
<organism evidence="4">
    <name type="scientific">Absidia glauca</name>
    <name type="common">Pin mould</name>
    <dbReference type="NCBI Taxonomy" id="4829"/>
    <lineage>
        <taxon>Eukaryota</taxon>
        <taxon>Fungi</taxon>
        <taxon>Fungi incertae sedis</taxon>
        <taxon>Mucoromycota</taxon>
        <taxon>Mucoromycotina</taxon>
        <taxon>Mucoromycetes</taxon>
        <taxon>Mucorales</taxon>
        <taxon>Cunninghamellaceae</taxon>
        <taxon>Absidia</taxon>
    </lineage>
</organism>